<dbReference type="RefSeq" id="WP_111343839.1">
    <property type="nucleotide sequence ID" value="NZ_QLII01000001.1"/>
</dbReference>
<evidence type="ECO:0008006" key="3">
    <source>
        <dbReference type="Google" id="ProtNLM"/>
    </source>
</evidence>
<gene>
    <name evidence="1" type="ORF">HMF3257_16890</name>
</gene>
<organism evidence="1 2">
    <name type="scientific">Spirosoma telluris</name>
    <dbReference type="NCBI Taxonomy" id="2183553"/>
    <lineage>
        <taxon>Bacteria</taxon>
        <taxon>Pseudomonadati</taxon>
        <taxon>Bacteroidota</taxon>
        <taxon>Cytophagia</taxon>
        <taxon>Cytophagales</taxon>
        <taxon>Cytophagaceae</taxon>
        <taxon>Spirosoma</taxon>
    </lineage>
</organism>
<keyword evidence="2" id="KW-1185">Reference proteome</keyword>
<evidence type="ECO:0000313" key="1">
    <source>
        <dbReference type="EMBL" id="RAI75427.1"/>
    </source>
</evidence>
<dbReference type="EMBL" id="QLII01000001">
    <property type="protein sequence ID" value="RAI75427.1"/>
    <property type="molecule type" value="Genomic_DNA"/>
</dbReference>
<sequence length="137" mass="14472">MNETLKQVGWVFLFLSLLAISTKLMAHGTGGMAPQAISIKGTVTTETGETLPGVTIAVKGTTIGTTTNESGQYSLSIPDANATLVFSSVGYEKQEVAIGNRTKIDVVLQPDTKALSEVVVVGYGTQNRRDLTGRWGP</sequence>
<dbReference type="OrthoDB" id="9805121at2"/>
<reference evidence="1 2" key="1">
    <citation type="submission" date="2018-06" db="EMBL/GenBank/DDBJ databases">
        <title>Spirosoma sp. HMF3257 Genome sequencing and assembly.</title>
        <authorList>
            <person name="Kang H."/>
            <person name="Cha I."/>
            <person name="Kim H."/>
            <person name="Kang J."/>
            <person name="Joh K."/>
        </authorList>
    </citation>
    <scope>NUCLEOTIDE SEQUENCE [LARGE SCALE GENOMIC DNA]</scope>
    <source>
        <strain evidence="1 2">HMF3257</strain>
    </source>
</reference>
<dbReference type="Pfam" id="PF13715">
    <property type="entry name" value="CarbopepD_reg_2"/>
    <property type="match status" value="1"/>
</dbReference>
<protein>
    <recommendedName>
        <fullName evidence="3">SusC/RagA family TonB-linked outer membrane protein</fullName>
    </recommendedName>
</protein>
<dbReference type="SUPFAM" id="SSF49464">
    <property type="entry name" value="Carboxypeptidase regulatory domain-like"/>
    <property type="match status" value="1"/>
</dbReference>
<dbReference type="InterPro" id="IPR008969">
    <property type="entry name" value="CarboxyPept-like_regulatory"/>
</dbReference>
<accession>A0A327NJP9</accession>
<comment type="caution">
    <text evidence="1">The sequence shown here is derived from an EMBL/GenBank/DDBJ whole genome shotgun (WGS) entry which is preliminary data.</text>
</comment>
<dbReference type="Proteomes" id="UP000249016">
    <property type="component" value="Unassembled WGS sequence"/>
</dbReference>
<dbReference type="Gene3D" id="2.60.40.1120">
    <property type="entry name" value="Carboxypeptidase-like, regulatory domain"/>
    <property type="match status" value="1"/>
</dbReference>
<proteinExistence type="predicted"/>
<name>A0A327NJP9_9BACT</name>
<evidence type="ECO:0000313" key="2">
    <source>
        <dbReference type="Proteomes" id="UP000249016"/>
    </source>
</evidence>
<dbReference type="AlphaFoldDB" id="A0A327NJP9"/>